<gene>
    <name evidence="1" type="ORF">AKJ65_08080</name>
</gene>
<feature type="non-terminal residue" evidence="1">
    <location>
        <position position="134"/>
    </location>
</feature>
<evidence type="ECO:0000313" key="2">
    <source>
        <dbReference type="Proteomes" id="UP000070284"/>
    </source>
</evidence>
<accession>A0A133UD30</accession>
<keyword evidence="2" id="KW-1185">Reference proteome</keyword>
<protein>
    <submittedName>
        <fullName evidence="1">Uncharacterized protein</fullName>
    </submittedName>
</protein>
<dbReference type="Proteomes" id="UP000070284">
    <property type="component" value="Unassembled WGS sequence"/>
</dbReference>
<evidence type="ECO:0000313" key="1">
    <source>
        <dbReference type="EMBL" id="KXA92085.1"/>
    </source>
</evidence>
<comment type="caution">
    <text evidence="1">The sequence shown here is derived from an EMBL/GenBank/DDBJ whole genome shotgun (WGS) entry which is preliminary data.</text>
</comment>
<sequence>MNDELTQIPVKKSTRQRLRNISIKGETYDKLINKLITTREKFESEEGFRKWFEENFELFGFDEIKEGRTTTSPHYTMIKNGEEINVGLETLSSNFVLRGYDPDLVDMVICLIEDEELPVKTLEITSFEFEGVEP</sequence>
<dbReference type="AlphaFoldDB" id="A0A133UD30"/>
<name>A0A133UD30_9EURY</name>
<reference evidence="1 2" key="1">
    <citation type="journal article" date="2016" name="Sci. Rep.">
        <title>Metabolic traits of an uncultured archaeal lineage -MSBL1- from brine pools of the Red Sea.</title>
        <authorList>
            <person name="Mwirichia R."/>
            <person name="Alam I."/>
            <person name="Rashid M."/>
            <person name="Vinu M."/>
            <person name="Ba-Alawi W."/>
            <person name="Anthony Kamau A."/>
            <person name="Kamanda Ngugi D."/>
            <person name="Goker M."/>
            <person name="Klenk H.P."/>
            <person name="Bajic V."/>
            <person name="Stingl U."/>
        </authorList>
    </citation>
    <scope>NUCLEOTIDE SEQUENCE [LARGE SCALE GENOMIC DNA]</scope>
    <source>
        <strain evidence="1">SCGC-AAA259E19</strain>
    </source>
</reference>
<organism evidence="1 2">
    <name type="scientific">candidate division MSBL1 archaeon SCGC-AAA259E19</name>
    <dbReference type="NCBI Taxonomy" id="1698264"/>
    <lineage>
        <taxon>Archaea</taxon>
        <taxon>Methanobacteriati</taxon>
        <taxon>Methanobacteriota</taxon>
        <taxon>candidate division MSBL1</taxon>
    </lineage>
</organism>
<proteinExistence type="predicted"/>
<dbReference type="EMBL" id="LHXO01000188">
    <property type="protein sequence ID" value="KXA92085.1"/>
    <property type="molecule type" value="Genomic_DNA"/>
</dbReference>